<name>A0AAV4GHM2_9GAST</name>
<evidence type="ECO:0000313" key="3">
    <source>
        <dbReference type="EMBL" id="GFR84994.1"/>
    </source>
</evidence>
<organism evidence="3 4">
    <name type="scientific">Elysia marginata</name>
    <dbReference type="NCBI Taxonomy" id="1093978"/>
    <lineage>
        <taxon>Eukaryota</taxon>
        <taxon>Metazoa</taxon>
        <taxon>Spiralia</taxon>
        <taxon>Lophotrochozoa</taxon>
        <taxon>Mollusca</taxon>
        <taxon>Gastropoda</taxon>
        <taxon>Heterobranchia</taxon>
        <taxon>Euthyneura</taxon>
        <taxon>Panpulmonata</taxon>
        <taxon>Sacoglossa</taxon>
        <taxon>Placobranchoidea</taxon>
        <taxon>Plakobranchidae</taxon>
        <taxon>Elysia</taxon>
    </lineage>
</organism>
<evidence type="ECO:0000313" key="4">
    <source>
        <dbReference type="Proteomes" id="UP000762676"/>
    </source>
</evidence>
<dbReference type="EMBL" id="BMAT01004972">
    <property type="protein sequence ID" value="GFR84994.1"/>
    <property type="molecule type" value="Genomic_DNA"/>
</dbReference>
<keyword evidence="2" id="KW-1133">Transmembrane helix</keyword>
<evidence type="ECO:0000256" key="2">
    <source>
        <dbReference type="SAM" id="Phobius"/>
    </source>
</evidence>
<dbReference type="Proteomes" id="UP000762676">
    <property type="component" value="Unassembled WGS sequence"/>
</dbReference>
<dbReference type="AlphaFoldDB" id="A0AAV4GHM2"/>
<dbReference type="Gene3D" id="2.170.300.10">
    <property type="entry name" value="Tie2 ligand-binding domain superfamily"/>
    <property type="match status" value="1"/>
</dbReference>
<gene>
    <name evidence="3" type="ORF">ElyMa_002431600</name>
</gene>
<dbReference type="PANTHER" id="PTHR24043">
    <property type="entry name" value="SCAVENGER RECEPTOR CLASS F"/>
    <property type="match status" value="1"/>
</dbReference>
<evidence type="ECO:0000256" key="1">
    <source>
        <dbReference type="ARBA" id="ARBA00022536"/>
    </source>
</evidence>
<keyword evidence="1" id="KW-0245">EGF-like domain</keyword>
<accession>A0AAV4GHM2</accession>
<keyword evidence="4" id="KW-1185">Reference proteome</keyword>
<keyword evidence="2" id="KW-0812">Transmembrane</keyword>
<dbReference type="GO" id="GO:0005044">
    <property type="term" value="F:scavenger receptor activity"/>
    <property type="evidence" value="ECO:0007669"/>
    <property type="project" value="InterPro"/>
</dbReference>
<sequence length="166" mass="18132">MSYNTGLVICTSRFKSRSRQKKACVNTYGNGCAKNCSENCKHVAAGSRCDHRTGQCVLGCKPGYHSFLCEKACSDWTYGEQCGSKCSSNCYKGSNGRICDSEFGFCKHGCLPGYIGMKCDHVDPRLFKKSKDPLLGKLGRSVIVYGTNTMVIVIIGLVIFLLIVTP</sequence>
<reference evidence="3 4" key="1">
    <citation type="journal article" date="2021" name="Elife">
        <title>Chloroplast acquisition without the gene transfer in kleptoplastic sea slugs, Plakobranchus ocellatus.</title>
        <authorList>
            <person name="Maeda T."/>
            <person name="Takahashi S."/>
            <person name="Yoshida T."/>
            <person name="Shimamura S."/>
            <person name="Takaki Y."/>
            <person name="Nagai Y."/>
            <person name="Toyoda A."/>
            <person name="Suzuki Y."/>
            <person name="Arimoto A."/>
            <person name="Ishii H."/>
            <person name="Satoh N."/>
            <person name="Nishiyama T."/>
            <person name="Hasebe M."/>
            <person name="Maruyama T."/>
            <person name="Minagawa J."/>
            <person name="Obokata J."/>
            <person name="Shigenobu S."/>
        </authorList>
    </citation>
    <scope>NUCLEOTIDE SEQUENCE [LARGE SCALE GENOMIC DNA]</scope>
</reference>
<dbReference type="InterPro" id="IPR042635">
    <property type="entry name" value="MEGF10/SREC1/2-like"/>
</dbReference>
<keyword evidence="2" id="KW-0472">Membrane</keyword>
<comment type="caution">
    <text evidence="3">The sequence shown here is derived from an EMBL/GenBank/DDBJ whole genome shotgun (WGS) entry which is preliminary data.</text>
</comment>
<feature type="transmembrane region" description="Helical" evidence="2">
    <location>
        <begin position="142"/>
        <end position="164"/>
    </location>
</feature>
<protein>
    <submittedName>
        <fullName evidence="3">Multiple epidermal growth factor-like domains 10</fullName>
    </submittedName>
</protein>
<proteinExistence type="predicted"/>